<proteinExistence type="inferred from homology"/>
<evidence type="ECO:0000256" key="1">
    <source>
        <dbReference type="ARBA" id="ARBA00001274"/>
    </source>
</evidence>
<dbReference type="Gene3D" id="3.40.1020.10">
    <property type="entry name" value="Biosynthetic Threonine Deaminase, Domain 3"/>
    <property type="match status" value="1"/>
</dbReference>
<keyword evidence="10 12" id="KW-0100">Branched-chain amino acid biosynthesis</keyword>
<keyword evidence="15" id="KW-1185">Reference proteome</keyword>
<keyword evidence="9 12" id="KW-0456">Lyase</keyword>
<dbReference type="InterPro" id="IPR000634">
    <property type="entry name" value="Ser/Thr_deHydtase_PyrdxlP-BS"/>
</dbReference>
<dbReference type="NCBIfam" id="NF006390">
    <property type="entry name" value="PRK08639.1"/>
    <property type="match status" value="1"/>
</dbReference>
<evidence type="ECO:0000256" key="11">
    <source>
        <dbReference type="ARBA" id="ARBA00025527"/>
    </source>
</evidence>
<evidence type="ECO:0000256" key="10">
    <source>
        <dbReference type="ARBA" id="ARBA00023304"/>
    </source>
</evidence>
<dbReference type="InterPro" id="IPR001721">
    <property type="entry name" value="TD_ACT-like"/>
</dbReference>
<dbReference type="InterPro" id="IPR011820">
    <property type="entry name" value="IlvA"/>
</dbReference>
<comment type="catalytic activity">
    <reaction evidence="1 12">
        <text>L-threonine = 2-oxobutanoate + NH4(+)</text>
        <dbReference type="Rhea" id="RHEA:22108"/>
        <dbReference type="ChEBI" id="CHEBI:16763"/>
        <dbReference type="ChEBI" id="CHEBI:28938"/>
        <dbReference type="ChEBI" id="CHEBI:57926"/>
        <dbReference type="EC" id="4.3.1.19"/>
    </reaction>
</comment>
<name>A0ABR5DCG5_9HYPH</name>
<dbReference type="Pfam" id="PF00585">
    <property type="entry name" value="Thr_dehydrat_C"/>
    <property type="match status" value="1"/>
</dbReference>
<dbReference type="SUPFAM" id="SSF53686">
    <property type="entry name" value="Tryptophan synthase beta subunit-like PLP-dependent enzymes"/>
    <property type="match status" value="1"/>
</dbReference>
<dbReference type="CDD" id="cd01562">
    <property type="entry name" value="Thr-dehyd"/>
    <property type="match status" value="1"/>
</dbReference>
<dbReference type="NCBIfam" id="TIGR02079">
    <property type="entry name" value="THD1"/>
    <property type="match status" value="1"/>
</dbReference>
<comment type="cofactor">
    <cofactor evidence="2 12">
        <name>pyridoxal 5'-phosphate</name>
        <dbReference type="ChEBI" id="CHEBI:597326"/>
    </cofactor>
</comment>
<accession>A0ABR5DCG5</accession>
<evidence type="ECO:0000256" key="3">
    <source>
        <dbReference type="ARBA" id="ARBA00004810"/>
    </source>
</evidence>
<keyword evidence="6 12" id="KW-0028">Amino-acid biosynthesis</keyword>
<evidence type="ECO:0000256" key="2">
    <source>
        <dbReference type="ARBA" id="ARBA00001933"/>
    </source>
</evidence>
<evidence type="ECO:0000256" key="5">
    <source>
        <dbReference type="ARBA" id="ARBA00011881"/>
    </source>
</evidence>
<evidence type="ECO:0000256" key="7">
    <source>
        <dbReference type="ARBA" id="ARBA00022624"/>
    </source>
</evidence>
<evidence type="ECO:0000256" key="6">
    <source>
        <dbReference type="ARBA" id="ARBA00022605"/>
    </source>
</evidence>
<comment type="caution">
    <text evidence="14">The sequence shown here is derived from an EMBL/GenBank/DDBJ whole genome shotgun (WGS) entry which is preliminary data.</text>
</comment>
<dbReference type="InterPro" id="IPR038110">
    <property type="entry name" value="TD_ACT-like_sf"/>
</dbReference>
<dbReference type="Proteomes" id="UP000032564">
    <property type="component" value="Unassembled WGS sequence"/>
</dbReference>
<comment type="function">
    <text evidence="11 12">Catalyzes the anaerobic formation of alpha-ketobutyrate and ammonia from threonine in a two-step reaction. The first step involved a dehydration of threonine and a production of enamine intermediates (aminocrotonate), which tautomerizes to its imine form (iminobutyrate). Both intermediates are unstable and short-lived. The second step is the nonenzymatic hydrolysis of the enamine/imine intermediates to form 2-ketobutyrate and free ammonia. In the low water environment of the cell, the second step is accelerated by RidA.</text>
</comment>
<evidence type="ECO:0000259" key="13">
    <source>
        <dbReference type="PROSITE" id="PS51672"/>
    </source>
</evidence>
<dbReference type="EMBL" id="JWIT01000003">
    <property type="protein sequence ID" value="KJF74751.1"/>
    <property type="molecule type" value="Genomic_DNA"/>
</dbReference>
<evidence type="ECO:0000313" key="15">
    <source>
        <dbReference type="Proteomes" id="UP000032564"/>
    </source>
</evidence>
<comment type="subunit">
    <text evidence="5 12">Homotetramer.</text>
</comment>
<evidence type="ECO:0000256" key="8">
    <source>
        <dbReference type="ARBA" id="ARBA00022898"/>
    </source>
</evidence>
<dbReference type="SUPFAM" id="SSF55021">
    <property type="entry name" value="ACT-like"/>
    <property type="match status" value="1"/>
</dbReference>
<reference evidence="14 15" key="1">
    <citation type="submission" date="2014-12" db="EMBL/GenBank/DDBJ databases">
        <authorList>
            <person name="Kuzmanovic N."/>
            <person name="Pulawska J."/>
            <person name="Obradovic A."/>
        </authorList>
    </citation>
    <scope>NUCLEOTIDE SEQUENCE [LARGE SCALE GENOMIC DNA]</scope>
    <source>
        <strain evidence="14 15">KFB 330</strain>
    </source>
</reference>
<organism evidence="14 15">
    <name type="scientific">Agrobacterium arsenijevicii</name>
    <dbReference type="NCBI Taxonomy" id="1585697"/>
    <lineage>
        <taxon>Bacteria</taxon>
        <taxon>Pseudomonadati</taxon>
        <taxon>Pseudomonadota</taxon>
        <taxon>Alphaproteobacteria</taxon>
        <taxon>Hyphomicrobiales</taxon>
        <taxon>Rhizobiaceae</taxon>
        <taxon>Rhizobium/Agrobacterium group</taxon>
        <taxon>Agrobacterium</taxon>
    </lineage>
</organism>
<dbReference type="PROSITE" id="PS00165">
    <property type="entry name" value="DEHYDRATASE_SER_THR"/>
    <property type="match status" value="1"/>
</dbReference>
<keyword evidence="7 12" id="KW-0412">Isoleucine biosynthesis</keyword>
<evidence type="ECO:0000256" key="9">
    <source>
        <dbReference type="ARBA" id="ARBA00023239"/>
    </source>
</evidence>
<dbReference type="Pfam" id="PF00291">
    <property type="entry name" value="PALP"/>
    <property type="match status" value="1"/>
</dbReference>
<dbReference type="PROSITE" id="PS51672">
    <property type="entry name" value="ACT_LIKE"/>
    <property type="match status" value="1"/>
</dbReference>
<sequence>MTIVDKQLVEAARREVREIFPETPLQLNEHLSRRYGASIWLKREDLSPVRSYKIRGAFNFLRKAVAKAGKDKIFVCASAGNHAQGFAFACRHFGVHGVVFMPVTTPQQKIDKTRIFGGEFISIRLVGDIFDQCYAAARKYVEDNDGYMVPPFDHEDIVEGQATVAAEIMDQLPEGTKPEIVIMPVGGGGLSAGLTGFLAGTVKKDNFVFCEPEGAPSLKKSLERGEPVTLTKVDNFVDGAAVARIGDLNFNALKGFPAEQVVLIPENAICVTIIEMLNLEGVVLEPAGAMSIAALEKLGREKLEGKTVIVVVSGGNFDFERLPDVKERAMRYTGVKKYFILRLPQRPGALRDFLNLLGPDDDIARFEYLKKSARNFGSILIGIETSATENFAGLLERFEAAGLGYEDITENDILSNLII</sequence>
<dbReference type="EC" id="4.3.1.19" evidence="12"/>
<dbReference type="InterPro" id="IPR045865">
    <property type="entry name" value="ACT-like_dom_sf"/>
</dbReference>
<keyword evidence="8 12" id="KW-0663">Pyridoxal phosphate</keyword>
<protein>
    <recommendedName>
        <fullName evidence="12">L-threonine dehydratase</fullName>
        <ecNumber evidence="12">4.3.1.19</ecNumber>
    </recommendedName>
    <alternativeName>
        <fullName evidence="12">Threonine deaminase</fullName>
    </alternativeName>
</protein>
<dbReference type="PANTHER" id="PTHR48078">
    <property type="entry name" value="THREONINE DEHYDRATASE, MITOCHONDRIAL-RELATED"/>
    <property type="match status" value="1"/>
</dbReference>
<evidence type="ECO:0000256" key="12">
    <source>
        <dbReference type="RuleBase" id="RU362012"/>
    </source>
</evidence>
<evidence type="ECO:0000313" key="14">
    <source>
        <dbReference type="EMBL" id="KJF74751.1"/>
    </source>
</evidence>
<gene>
    <name evidence="12" type="primary">ilvA</name>
    <name evidence="14" type="ORF">RP75_04285</name>
</gene>
<comment type="pathway">
    <text evidence="3 12">Amino-acid biosynthesis; L-isoleucine biosynthesis; 2-oxobutanoate from L-threonine: step 1/1.</text>
</comment>
<dbReference type="InterPro" id="IPR036052">
    <property type="entry name" value="TrpB-like_PALP_sf"/>
</dbReference>
<dbReference type="PANTHER" id="PTHR48078:SF11">
    <property type="entry name" value="THREONINE DEHYDRATASE, MITOCHONDRIAL"/>
    <property type="match status" value="1"/>
</dbReference>
<dbReference type="InterPro" id="IPR050147">
    <property type="entry name" value="Ser/Thr_Dehydratase"/>
</dbReference>
<evidence type="ECO:0000256" key="4">
    <source>
        <dbReference type="ARBA" id="ARBA00010869"/>
    </source>
</evidence>
<comment type="similarity">
    <text evidence="4 12">Belongs to the serine/threonine dehydratase family.</text>
</comment>
<feature type="domain" description="ACT-like" evidence="13">
    <location>
        <begin position="337"/>
        <end position="410"/>
    </location>
</feature>
<dbReference type="GO" id="GO:0004794">
    <property type="term" value="F:threonine deaminase activity"/>
    <property type="evidence" value="ECO:0007669"/>
    <property type="project" value="UniProtKB-EC"/>
</dbReference>
<dbReference type="Gene3D" id="3.40.50.1100">
    <property type="match status" value="2"/>
</dbReference>
<dbReference type="InterPro" id="IPR001926">
    <property type="entry name" value="TrpB-like_PALP"/>
</dbReference>